<feature type="non-terminal residue" evidence="2">
    <location>
        <position position="537"/>
    </location>
</feature>
<evidence type="ECO:0000313" key="3">
    <source>
        <dbReference type="Proteomes" id="UP000315400"/>
    </source>
</evidence>
<feature type="transmembrane region" description="Helical" evidence="1">
    <location>
        <begin position="150"/>
        <end position="173"/>
    </location>
</feature>
<proteinExistence type="predicted"/>
<organism evidence="2 3">
    <name type="scientific">Spiribacter salinus</name>
    <dbReference type="NCBI Taxonomy" id="1335746"/>
    <lineage>
        <taxon>Bacteria</taxon>
        <taxon>Pseudomonadati</taxon>
        <taxon>Pseudomonadota</taxon>
        <taxon>Gammaproteobacteria</taxon>
        <taxon>Chromatiales</taxon>
        <taxon>Ectothiorhodospiraceae</taxon>
        <taxon>Spiribacter</taxon>
    </lineage>
</organism>
<reference evidence="2 3" key="1">
    <citation type="submission" date="2019-06" db="EMBL/GenBank/DDBJ databases">
        <title>Metagenome assembled Genome of Spiribacter salinus SL48-SHIP from the microbial mat of Salt Lake 48 (Novosibirsk region, Russia).</title>
        <authorList>
            <person name="Shipova A."/>
            <person name="Rozanov A.S."/>
            <person name="Bryanskaya A.V."/>
            <person name="Peltek S.E."/>
        </authorList>
    </citation>
    <scope>NUCLEOTIDE SEQUENCE [LARGE SCALE GENOMIC DNA]</scope>
    <source>
        <strain evidence="2">SL48-SHIP-2</strain>
    </source>
</reference>
<keyword evidence="1" id="KW-0472">Membrane</keyword>
<dbReference type="EMBL" id="VIFK01000463">
    <property type="protein sequence ID" value="TQE93552.1"/>
    <property type="molecule type" value="Genomic_DNA"/>
</dbReference>
<comment type="caution">
    <text evidence="2">The sequence shown here is derived from an EMBL/GenBank/DDBJ whole genome shotgun (WGS) entry which is preliminary data.</text>
</comment>
<feature type="transmembrane region" description="Helical" evidence="1">
    <location>
        <begin position="89"/>
        <end position="106"/>
    </location>
</feature>
<gene>
    <name evidence="2" type="ORF">FKY71_18135</name>
</gene>
<keyword evidence="1" id="KW-0812">Transmembrane</keyword>
<dbReference type="Proteomes" id="UP000315400">
    <property type="component" value="Unassembled WGS sequence"/>
</dbReference>
<feature type="transmembrane region" description="Helical" evidence="1">
    <location>
        <begin position="112"/>
        <end position="129"/>
    </location>
</feature>
<dbReference type="AlphaFoldDB" id="A0A540VA00"/>
<protein>
    <submittedName>
        <fullName evidence="2">Uncharacterized protein</fullName>
    </submittedName>
</protein>
<evidence type="ECO:0000256" key="1">
    <source>
        <dbReference type="SAM" id="Phobius"/>
    </source>
</evidence>
<name>A0A540VA00_9GAMM</name>
<keyword evidence="1" id="KW-1133">Transmembrane helix</keyword>
<evidence type="ECO:0000313" key="2">
    <source>
        <dbReference type="EMBL" id="TQE93552.1"/>
    </source>
</evidence>
<feature type="transmembrane region" description="Helical" evidence="1">
    <location>
        <begin position="29"/>
        <end position="47"/>
    </location>
</feature>
<sequence>MPLKVILLAASSGVPRYFPFIDPAHKTPWIIGLSIAAFVAYGLTLLLEAIAERLSEGASTDVLEGANEMAVSSNQHAEAQQAYSSFCRAYASLAFVIVSGGVLGLLKPELLTFVAGAVLVQYWMTAWALRRPEKGRFDGITAWIRNRLGGYLEFNSSVIFLLGFLILLAPYLLGSGDNVLLTILSLIAFRQMLGEITSIPKTAVKLTKQRASINALVFHDQPRQSKEKPIITILREQFAKAERQAKGHELLADVTGAETATDVAWMDSPRGFINTLTLGPVSEGDGHQPHYYQQQIFVPKARAFLENESFLFRHVERQRLHAPARLARYEQEPFECQLLEYGTGQPVPPQQWKSLYDDLLTDTLGCQPPARLVAAYRKSRLLLHERIDEQLLDRISIAVDADDEERALAALRTKLPVLQQRIGDLPLCIDNQDIKPDTSALATDGSPLLMIWARWSLEPFGATQFGAQDTDRIIELHPRIARQRTDLKAPMYGEDVALAALCRQLETRDTKTQFKAAVADTVPAIVANLETERTALA</sequence>
<accession>A0A540VA00</accession>